<feature type="transmembrane region" description="Helical" evidence="1">
    <location>
        <begin position="35"/>
        <end position="52"/>
    </location>
</feature>
<sequence length="349" mass="40197">MGFVILNKNSPETNTCNHKDYNSFFQGINSQFRDSFFFSFIIQFILVCRMYFNVGNRKYWNVLFYSSLAGLNIDLHIWVPISHSLAGLIGSVIENSTIAFICRKSQEGNMTKVYTFFIQEIFWIINEYSVPYLNLIRMKSISEGKIVQIIQWVIYILFFPFTVARVHIGYCRLMEGVLNSKASERSHGIAFGIMGIADVVCTLTLLYLLRNENNDENNNNVHSSSIILKVSSVIVQYIKHSNYIVLIFVDIVSFILSFLYIFSTCIVSDPNFESSPMPFHCLKCVFILILAVDAMVYKYDICDEIEMNQQQSTFSSDFKTQRDCQSNPNVQKSNEIIQNPLDNTCSDMN</sequence>
<proteinExistence type="predicted"/>
<dbReference type="EMBL" id="MCOG01000081">
    <property type="protein sequence ID" value="ORY54923.1"/>
    <property type="molecule type" value="Genomic_DNA"/>
</dbReference>
<feature type="transmembrane region" description="Helical" evidence="1">
    <location>
        <begin position="146"/>
        <end position="168"/>
    </location>
</feature>
<organism evidence="2 3">
    <name type="scientific">Neocallimastix californiae</name>
    <dbReference type="NCBI Taxonomy" id="1754190"/>
    <lineage>
        <taxon>Eukaryota</taxon>
        <taxon>Fungi</taxon>
        <taxon>Fungi incertae sedis</taxon>
        <taxon>Chytridiomycota</taxon>
        <taxon>Chytridiomycota incertae sedis</taxon>
        <taxon>Neocallimastigomycetes</taxon>
        <taxon>Neocallimastigales</taxon>
        <taxon>Neocallimastigaceae</taxon>
        <taxon>Neocallimastix</taxon>
    </lineage>
</organism>
<name>A0A1Y2D6K5_9FUNG</name>
<feature type="transmembrane region" description="Helical" evidence="1">
    <location>
        <begin position="59"/>
        <end position="79"/>
    </location>
</feature>
<keyword evidence="1" id="KW-0812">Transmembrane</keyword>
<keyword evidence="1" id="KW-0472">Membrane</keyword>
<accession>A0A1Y2D6K5</accession>
<feature type="transmembrane region" description="Helical" evidence="1">
    <location>
        <begin position="188"/>
        <end position="209"/>
    </location>
</feature>
<evidence type="ECO:0000313" key="2">
    <source>
        <dbReference type="EMBL" id="ORY54923.1"/>
    </source>
</evidence>
<reference evidence="2 3" key="1">
    <citation type="submission" date="2016-08" db="EMBL/GenBank/DDBJ databases">
        <title>A Parts List for Fungal Cellulosomes Revealed by Comparative Genomics.</title>
        <authorList>
            <consortium name="DOE Joint Genome Institute"/>
            <person name="Haitjema C.H."/>
            <person name="Gilmore S.P."/>
            <person name="Henske J.K."/>
            <person name="Solomon K.V."/>
            <person name="De Groot R."/>
            <person name="Kuo A."/>
            <person name="Mondo S.J."/>
            <person name="Salamov A.A."/>
            <person name="Labutti K."/>
            <person name="Zhao Z."/>
            <person name="Chiniquy J."/>
            <person name="Barry K."/>
            <person name="Brewer H.M."/>
            <person name="Purvine S.O."/>
            <person name="Wright A.T."/>
            <person name="Boxma B."/>
            <person name="Van Alen T."/>
            <person name="Hackstein J.H."/>
            <person name="Baker S.E."/>
            <person name="Grigoriev I.V."/>
            <person name="O'Malley M.A."/>
        </authorList>
    </citation>
    <scope>NUCLEOTIDE SEQUENCE [LARGE SCALE GENOMIC DNA]</scope>
    <source>
        <strain evidence="2 3">G1</strain>
    </source>
</reference>
<gene>
    <name evidence="2" type="ORF">LY90DRAFT_507347</name>
</gene>
<keyword evidence="3" id="KW-1185">Reference proteome</keyword>
<feature type="transmembrane region" description="Helical" evidence="1">
    <location>
        <begin position="279"/>
        <end position="297"/>
    </location>
</feature>
<dbReference type="Proteomes" id="UP000193920">
    <property type="component" value="Unassembled WGS sequence"/>
</dbReference>
<keyword evidence="1" id="KW-1133">Transmembrane helix</keyword>
<evidence type="ECO:0000256" key="1">
    <source>
        <dbReference type="SAM" id="Phobius"/>
    </source>
</evidence>
<evidence type="ECO:0000313" key="3">
    <source>
        <dbReference type="Proteomes" id="UP000193920"/>
    </source>
</evidence>
<protein>
    <submittedName>
        <fullName evidence="2">Uncharacterized protein</fullName>
    </submittedName>
</protein>
<comment type="caution">
    <text evidence="2">The sequence shown here is derived from an EMBL/GenBank/DDBJ whole genome shotgun (WGS) entry which is preliminary data.</text>
</comment>
<dbReference type="AlphaFoldDB" id="A0A1Y2D6K5"/>
<feature type="transmembrane region" description="Helical" evidence="1">
    <location>
        <begin position="244"/>
        <end position="267"/>
    </location>
</feature>